<gene>
    <name evidence="1" type="ORF">PACILC2_53450</name>
</gene>
<dbReference type="Proteomes" id="UP000680304">
    <property type="component" value="Unassembled WGS sequence"/>
</dbReference>
<sequence length="284" mass="32581">MKDTVGLVTQEDKEFYKKNGYWVSPVLFDEQEIEEMRKAHDRIWSFDYDGDGYPLEEWRPTNNPNMLRKIDNSWWINDVVRKTVTNPVIGRIAAALMDSTEARLWYDQVIYKPGTGTGKKDALSPGNVGWHQDYIYWQCTNTDNLITAWIALQDTDLTNGCMCIVPGSHKWGLLEGSDAFFNRDLEAVKARIAEESGKEWKEVPILLKAGQVSFHHALTIHGSGQNYSEHPRLSIVAHLMPHGTAYQNRGHNVDNIRLLGPRPKEGQRFDNHYFPVVYSEESQS</sequence>
<protein>
    <submittedName>
        <fullName evidence="1">L-proline 4-hydroxylase</fullName>
    </submittedName>
</protein>
<proteinExistence type="predicted"/>
<organism evidence="1 2">
    <name type="scientific">Paenibacillus cisolokensis</name>
    <dbReference type="NCBI Taxonomy" id="1658519"/>
    <lineage>
        <taxon>Bacteria</taxon>
        <taxon>Bacillati</taxon>
        <taxon>Bacillota</taxon>
        <taxon>Bacilli</taxon>
        <taxon>Bacillales</taxon>
        <taxon>Paenibacillaceae</taxon>
        <taxon>Paenibacillus</taxon>
    </lineage>
</organism>
<dbReference type="SUPFAM" id="SSF51197">
    <property type="entry name" value="Clavaminate synthase-like"/>
    <property type="match status" value="1"/>
</dbReference>
<dbReference type="PANTHER" id="PTHR20883">
    <property type="entry name" value="PHYTANOYL-COA DIOXYGENASE DOMAIN CONTAINING 1"/>
    <property type="match status" value="1"/>
</dbReference>
<dbReference type="InterPro" id="IPR008775">
    <property type="entry name" value="Phytyl_CoA_dOase-like"/>
</dbReference>
<dbReference type="EMBL" id="BOVJ01000208">
    <property type="protein sequence ID" value="GIQ66777.1"/>
    <property type="molecule type" value="Genomic_DNA"/>
</dbReference>
<dbReference type="PANTHER" id="PTHR20883:SF48">
    <property type="entry name" value="ECTOINE DIOXYGENASE"/>
    <property type="match status" value="1"/>
</dbReference>
<dbReference type="Pfam" id="PF05721">
    <property type="entry name" value="PhyH"/>
    <property type="match status" value="1"/>
</dbReference>
<keyword evidence="2" id="KW-1185">Reference proteome</keyword>
<accession>A0ABQ4NEW9</accession>
<comment type="caution">
    <text evidence="1">The sequence shown here is derived from an EMBL/GenBank/DDBJ whole genome shotgun (WGS) entry which is preliminary data.</text>
</comment>
<name>A0ABQ4NEW9_9BACL</name>
<evidence type="ECO:0000313" key="2">
    <source>
        <dbReference type="Proteomes" id="UP000680304"/>
    </source>
</evidence>
<dbReference type="RefSeq" id="WP_213531379.1">
    <property type="nucleotide sequence ID" value="NZ_BOVJ01000208.1"/>
</dbReference>
<reference evidence="1 2" key="1">
    <citation type="submission" date="2021-04" db="EMBL/GenBank/DDBJ databases">
        <title>Draft genome sequence of Paenibacillus cisolokensis, LC2-13A.</title>
        <authorList>
            <person name="Uke A."/>
            <person name="Chhe C."/>
            <person name="Baramee S."/>
            <person name="Kosugi A."/>
        </authorList>
    </citation>
    <scope>NUCLEOTIDE SEQUENCE [LARGE SCALE GENOMIC DNA]</scope>
    <source>
        <strain evidence="1 2">LC2-13A</strain>
    </source>
</reference>
<dbReference type="Gene3D" id="2.60.120.620">
    <property type="entry name" value="q2cbj1_9rhob like domain"/>
    <property type="match status" value="1"/>
</dbReference>
<evidence type="ECO:0000313" key="1">
    <source>
        <dbReference type="EMBL" id="GIQ66777.1"/>
    </source>
</evidence>